<reference evidence="1" key="1">
    <citation type="journal article" date="2023" name="G3 (Bethesda)">
        <title>A reference genome for the long-term kleptoplast-retaining sea slug Elysia crispata morphotype clarki.</title>
        <authorList>
            <person name="Eastman K.E."/>
            <person name="Pendleton A.L."/>
            <person name="Shaikh M.A."/>
            <person name="Suttiyut T."/>
            <person name="Ogas R."/>
            <person name="Tomko P."/>
            <person name="Gavelis G."/>
            <person name="Widhalm J.R."/>
            <person name="Wisecaver J.H."/>
        </authorList>
    </citation>
    <scope>NUCLEOTIDE SEQUENCE</scope>
    <source>
        <strain evidence="1">ECLA1</strain>
    </source>
</reference>
<accession>A0AAE1CXZ6</accession>
<sequence length="99" mass="10807">MGPCSPSISRPELGTVRDNRYHGGHGALCFKTERETSGPTLANYTENLANRQNGTIIESLAAAWGQSCNSFIELSQGDATMTRYRGKPASRERRFTSPA</sequence>
<protein>
    <submittedName>
        <fullName evidence="1">Uncharacterized protein</fullName>
    </submittedName>
</protein>
<organism evidence="1 2">
    <name type="scientific">Elysia crispata</name>
    <name type="common">lettuce slug</name>
    <dbReference type="NCBI Taxonomy" id="231223"/>
    <lineage>
        <taxon>Eukaryota</taxon>
        <taxon>Metazoa</taxon>
        <taxon>Spiralia</taxon>
        <taxon>Lophotrochozoa</taxon>
        <taxon>Mollusca</taxon>
        <taxon>Gastropoda</taxon>
        <taxon>Heterobranchia</taxon>
        <taxon>Euthyneura</taxon>
        <taxon>Panpulmonata</taxon>
        <taxon>Sacoglossa</taxon>
        <taxon>Placobranchoidea</taxon>
        <taxon>Plakobranchidae</taxon>
        <taxon>Elysia</taxon>
    </lineage>
</organism>
<proteinExistence type="predicted"/>
<keyword evidence="2" id="KW-1185">Reference proteome</keyword>
<name>A0AAE1CXZ6_9GAST</name>
<evidence type="ECO:0000313" key="2">
    <source>
        <dbReference type="Proteomes" id="UP001283361"/>
    </source>
</evidence>
<dbReference type="EMBL" id="JAWDGP010006323">
    <property type="protein sequence ID" value="KAK3743067.1"/>
    <property type="molecule type" value="Genomic_DNA"/>
</dbReference>
<dbReference type="AlphaFoldDB" id="A0AAE1CXZ6"/>
<evidence type="ECO:0000313" key="1">
    <source>
        <dbReference type="EMBL" id="KAK3743067.1"/>
    </source>
</evidence>
<comment type="caution">
    <text evidence="1">The sequence shown here is derived from an EMBL/GenBank/DDBJ whole genome shotgun (WGS) entry which is preliminary data.</text>
</comment>
<gene>
    <name evidence="1" type="ORF">RRG08_063933</name>
</gene>
<dbReference type="Proteomes" id="UP001283361">
    <property type="component" value="Unassembled WGS sequence"/>
</dbReference>